<dbReference type="InterPro" id="IPR029460">
    <property type="entry name" value="DNAPol_HHH"/>
</dbReference>
<dbReference type="PANTHER" id="PTHR32294:SF0">
    <property type="entry name" value="DNA POLYMERASE III SUBUNIT ALPHA"/>
    <property type="match status" value="1"/>
</dbReference>
<gene>
    <name evidence="12" type="primary">dnaE_1</name>
    <name evidence="12" type="ORF">BN990_01622</name>
</gene>
<dbReference type="eggNOG" id="COG0587">
    <property type="taxonomic scope" value="Bacteria"/>
</dbReference>
<dbReference type="EMBL" id="CCDP010000001">
    <property type="protein sequence ID" value="CDQ39327.1"/>
    <property type="molecule type" value="Genomic_DNA"/>
</dbReference>
<keyword evidence="13" id="KW-1185">Reference proteome</keyword>
<dbReference type="STRING" id="1462526.BN990_01622"/>
<dbReference type="EC" id="2.7.7.7" evidence="3"/>
<dbReference type="CDD" id="cd04485">
    <property type="entry name" value="DnaE_OBF"/>
    <property type="match status" value="1"/>
</dbReference>
<dbReference type="Pfam" id="PF07733">
    <property type="entry name" value="DNA_pol3_alpha"/>
    <property type="match status" value="1"/>
</dbReference>
<dbReference type="GO" id="GO:0003676">
    <property type="term" value="F:nucleic acid binding"/>
    <property type="evidence" value="ECO:0007669"/>
    <property type="project" value="InterPro"/>
</dbReference>
<dbReference type="GO" id="GO:0006260">
    <property type="term" value="P:DNA replication"/>
    <property type="evidence" value="ECO:0007669"/>
    <property type="project" value="UniProtKB-KW"/>
</dbReference>
<comment type="catalytic activity">
    <reaction evidence="10">
        <text>DNA(n) + a 2'-deoxyribonucleoside 5'-triphosphate = DNA(n+1) + diphosphate</text>
        <dbReference type="Rhea" id="RHEA:22508"/>
        <dbReference type="Rhea" id="RHEA-COMP:17339"/>
        <dbReference type="Rhea" id="RHEA-COMP:17340"/>
        <dbReference type="ChEBI" id="CHEBI:33019"/>
        <dbReference type="ChEBI" id="CHEBI:61560"/>
        <dbReference type="ChEBI" id="CHEBI:173112"/>
        <dbReference type="EC" id="2.7.7.7"/>
    </reaction>
</comment>
<reference evidence="13" key="2">
    <citation type="submission" date="2014-05" db="EMBL/GenBank/DDBJ databases">
        <title>Draft genome sequence of Virgibacillus massiliensis Vm-5.</title>
        <authorList>
            <person name="Khelaifia S."/>
            <person name="Croce O."/>
            <person name="Lagier J.C."/>
            <person name="Raoult D."/>
        </authorList>
    </citation>
    <scope>NUCLEOTIDE SEQUENCE [LARGE SCALE GENOMIC DNA]</scope>
    <source>
        <strain evidence="13">Vm-5</strain>
    </source>
</reference>
<name>A0A024QAL6_9BACI</name>
<dbReference type="OrthoDB" id="9803237at2"/>
<comment type="subcellular location">
    <subcellularLocation>
        <location evidence="1">Cytoplasm</location>
    </subcellularLocation>
</comment>
<evidence type="ECO:0000313" key="13">
    <source>
        <dbReference type="Proteomes" id="UP000028875"/>
    </source>
</evidence>
<proteinExistence type="inferred from homology"/>
<dbReference type="PANTHER" id="PTHR32294">
    <property type="entry name" value="DNA POLYMERASE III SUBUNIT ALPHA"/>
    <property type="match status" value="1"/>
</dbReference>
<feature type="domain" description="Polymerase/histidinol phosphatase N-terminal" evidence="11">
    <location>
        <begin position="4"/>
        <end position="71"/>
    </location>
</feature>
<protein>
    <recommendedName>
        <fullName evidence="4">DNA polymerase III subunit alpha</fullName>
        <ecNumber evidence="3">2.7.7.7</ecNumber>
    </recommendedName>
</protein>
<dbReference type="InterPro" id="IPR003141">
    <property type="entry name" value="Pol/His_phosphatase_N"/>
</dbReference>
<evidence type="ECO:0000256" key="8">
    <source>
        <dbReference type="ARBA" id="ARBA00022932"/>
    </source>
</evidence>
<evidence type="ECO:0000256" key="9">
    <source>
        <dbReference type="ARBA" id="ARBA00025611"/>
    </source>
</evidence>
<evidence type="ECO:0000256" key="3">
    <source>
        <dbReference type="ARBA" id="ARBA00012417"/>
    </source>
</evidence>
<evidence type="ECO:0000256" key="2">
    <source>
        <dbReference type="ARBA" id="ARBA00009496"/>
    </source>
</evidence>
<dbReference type="InterPro" id="IPR004365">
    <property type="entry name" value="NA-bd_OB_tRNA"/>
</dbReference>
<dbReference type="SMART" id="SM00481">
    <property type="entry name" value="POLIIIAc"/>
    <property type="match status" value="1"/>
</dbReference>
<dbReference type="Gene3D" id="1.10.10.1600">
    <property type="entry name" value="Bacterial DNA polymerase III alpha subunit, thumb domain"/>
    <property type="match status" value="1"/>
</dbReference>
<reference evidence="12 13" key="1">
    <citation type="submission" date="2014-03" db="EMBL/GenBank/DDBJ databases">
        <authorList>
            <person name="Urmite Genomes U."/>
        </authorList>
    </citation>
    <scope>NUCLEOTIDE SEQUENCE [LARGE SCALE GENOMIC DNA]</scope>
    <source>
        <strain evidence="12 13">Vm-5</strain>
    </source>
</reference>
<dbReference type="AlphaFoldDB" id="A0A024QAL6"/>
<comment type="similarity">
    <text evidence="2">Belongs to the DNA polymerase type-C family. DnaE subfamily.</text>
</comment>
<dbReference type="GO" id="GO:0003887">
    <property type="term" value="F:DNA-directed DNA polymerase activity"/>
    <property type="evidence" value="ECO:0007669"/>
    <property type="project" value="UniProtKB-KW"/>
</dbReference>
<organism evidence="12 13">
    <name type="scientific">Virgibacillus massiliensis</name>
    <dbReference type="NCBI Taxonomy" id="1462526"/>
    <lineage>
        <taxon>Bacteria</taxon>
        <taxon>Bacillati</taxon>
        <taxon>Bacillota</taxon>
        <taxon>Bacilli</taxon>
        <taxon>Bacillales</taxon>
        <taxon>Bacillaceae</taxon>
        <taxon>Virgibacillus</taxon>
    </lineage>
</organism>
<dbReference type="Gene3D" id="3.20.20.140">
    <property type="entry name" value="Metal-dependent hydrolases"/>
    <property type="match status" value="1"/>
</dbReference>
<evidence type="ECO:0000256" key="7">
    <source>
        <dbReference type="ARBA" id="ARBA00022705"/>
    </source>
</evidence>
<dbReference type="SUPFAM" id="SSF160975">
    <property type="entry name" value="AF1531-like"/>
    <property type="match status" value="1"/>
</dbReference>
<dbReference type="Gene3D" id="1.10.150.870">
    <property type="match status" value="1"/>
</dbReference>
<dbReference type="InterPro" id="IPR041931">
    <property type="entry name" value="DNA_pol3_alpha_thumb_dom"/>
</dbReference>
<evidence type="ECO:0000256" key="5">
    <source>
        <dbReference type="ARBA" id="ARBA00022679"/>
    </source>
</evidence>
<dbReference type="InterPro" id="IPR040982">
    <property type="entry name" value="DNA_pol3_finger"/>
</dbReference>
<evidence type="ECO:0000259" key="11">
    <source>
        <dbReference type="SMART" id="SM00481"/>
    </source>
</evidence>
<dbReference type="Pfam" id="PF02811">
    <property type="entry name" value="PHP"/>
    <property type="match status" value="1"/>
</dbReference>
<dbReference type="InterPro" id="IPR004013">
    <property type="entry name" value="PHP_dom"/>
</dbReference>
<dbReference type="GO" id="GO:0005737">
    <property type="term" value="C:cytoplasm"/>
    <property type="evidence" value="ECO:0007669"/>
    <property type="project" value="UniProtKB-SubCell"/>
</dbReference>
<keyword evidence="6" id="KW-0548">Nucleotidyltransferase</keyword>
<keyword evidence="8" id="KW-0239">DNA-directed DNA polymerase</keyword>
<sequence>MSYTHLQVRSSYSLLNSTITIDHLVKKAKKSGFEALALTDEQVLYGAITFYKTCKKYGIKPIIGMSVYVHAEQDKLDEITLLAKDNHGYHDLIKLSTLIQQQEAKYIEDHQLAAYTKNCIGIFSEKQSSIFTNIQANDYEEAFKKLAIIKDMFIEGDFYVGIESSVNEETNRYEAVKSFLTSYSLPPVAINDVRYLQEKDVIAFDCLQAIKNNENWDGKNIPSAYYYRHLSTAAEMQHFFSFWPEAITNTERIEKKCEVVFDFNQRFLPSFPLPDGVNAHTWLENRCWEGLHDKYANITKTIRERLKFELNTIKAMQFSDYFLIVADFIQYAKEQPIVVGPGRGSAAGSLVAYVLEITDIDPIKYDLLFERFLNPERMTMPDIDIDFSDWRRDEVIDYVQHKYGRDHVAQIITFGTFAARSLIRELIKTMNINQQDASFILRHIPVQAKQRISEIITASDELKNYIKTSEPLKLLFTVAVKLEGIPRHVSTHAAGIVITEKPLNEYIPLTMGTGDSNLTQFPMNDLEAIGLLKIDLLGLRNLTLLEKVLQTIRYISNDDTHLKNLPPEDNLTFSMLQHGKTNGVFQLESQGMKRVLQQLKPTEFEDIVAVNALYRPGPMEYIPTFIRRKHGEEAITYPHPDLAPILSKTYGVLVYQEQIMQIANRIAGFSLGKADILRRAVSKKQEQLMAEQKTDFIAGCVRNGYSKKVAEEIFEWIVRFSNYGFNRSHAVAYSRISYQLAYLKAHYPAAFFAELLSSSVNQQEKLQSYIRELKALHLDVLPPSINKSFGKYAVEGNKIRMGLLQVKGLGKQAVQEIIRVRKERPFKNLFDFCLRVSSKAVNRQTLEVLIMVGAFDESNQNRASLLATIDQAMEQGELFKEFLGQPNLFQDQIELEGDYVDIEDFSQFKKLADEKEFLGVYMSSHPLQSYRMQLKQHGHVSLSLALTLAGKKNIKSAAVIQSIKTIRTKRGDPMAFLTLGDESGEMEAVVFPELYRNVNRWLKEETLVLIEGNLESRNQGVQWLLSSIIELTDDRLEEMKSTRLFIKLTGEASEAGIEKLKQMAHYYPGNIPVIIFQEQNRKTYQLSEAYFLQPTTDCLKDLKAFFGKDSVVLDKG</sequence>
<accession>A0A024QAL6</accession>
<dbReference type="Pfam" id="PF14579">
    <property type="entry name" value="HHH_6"/>
    <property type="match status" value="1"/>
</dbReference>
<keyword evidence="7" id="KW-0235">DNA replication</keyword>
<comment type="function">
    <text evidence="9">DNA polymerase III is a complex, multichain enzyme responsible for most of the replicative synthesis in bacteria. This DNA polymerase also exhibits 3' to 5' exonuclease activity. The alpha chain is the DNA polymerase.</text>
</comment>
<evidence type="ECO:0000256" key="10">
    <source>
        <dbReference type="ARBA" id="ARBA00049244"/>
    </source>
</evidence>
<dbReference type="InterPro" id="IPR011708">
    <property type="entry name" value="DNA_pol3_alpha_NTPase_dom"/>
</dbReference>
<keyword evidence="5" id="KW-0808">Transferase</keyword>
<dbReference type="RefSeq" id="WP_038243272.1">
    <property type="nucleotide sequence ID" value="NZ_BNER01000002.1"/>
</dbReference>
<comment type="caution">
    <text evidence="12">The sequence shown here is derived from an EMBL/GenBank/DDBJ whole genome shotgun (WGS) entry which is preliminary data.</text>
</comment>
<evidence type="ECO:0000256" key="4">
    <source>
        <dbReference type="ARBA" id="ARBA00019114"/>
    </source>
</evidence>
<evidence type="ECO:0000256" key="6">
    <source>
        <dbReference type="ARBA" id="ARBA00022695"/>
    </source>
</evidence>
<dbReference type="InterPro" id="IPR004805">
    <property type="entry name" value="DnaE2/DnaE/PolC"/>
</dbReference>
<dbReference type="Pfam" id="PF17657">
    <property type="entry name" value="DNA_pol3_finger"/>
    <property type="match status" value="1"/>
</dbReference>
<dbReference type="NCBIfam" id="TIGR00594">
    <property type="entry name" value="polc"/>
    <property type="match status" value="1"/>
</dbReference>
<dbReference type="NCBIfam" id="NF004226">
    <property type="entry name" value="PRK05673.1"/>
    <property type="match status" value="1"/>
</dbReference>
<dbReference type="InterPro" id="IPR016195">
    <property type="entry name" value="Pol/histidinol_Pase-like"/>
</dbReference>
<evidence type="ECO:0000313" key="12">
    <source>
        <dbReference type="EMBL" id="CDQ39327.1"/>
    </source>
</evidence>
<dbReference type="Proteomes" id="UP000028875">
    <property type="component" value="Unassembled WGS sequence"/>
</dbReference>
<evidence type="ECO:0000256" key="1">
    <source>
        <dbReference type="ARBA" id="ARBA00004496"/>
    </source>
</evidence>
<dbReference type="Pfam" id="PF01336">
    <property type="entry name" value="tRNA_anti-codon"/>
    <property type="match status" value="1"/>
</dbReference>
<dbReference type="SUPFAM" id="SSF89550">
    <property type="entry name" value="PHP domain-like"/>
    <property type="match status" value="1"/>
</dbReference>
<dbReference type="GO" id="GO:0008408">
    <property type="term" value="F:3'-5' exonuclease activity"/>
    <property type="evidence" value="ECO:0007669"/>
    <property type="project" value="InterPro"/>
</dbReference>